<keyword evidence="10" id="KW-0472">Membrane</keyword>
<keyword evidence="9" id="KW-0325">Glycoprotein</keyword>
<evidence type="ECO:0000256" key="10">
    <source>
        <dbReference type="SAM" id="Phobius"/>
    </source>
</evidence>
<reference evidence="13" key="2">
    <citation type="submission" date="2025-08" db="UniProtKB">
        <authorList>
            <consortium name="Ensembl"/>
        </authorList>
    </citation>
    <scope>IDENTIFICATION</scope>
</reference>
<dbReference type="CDD" id="cd00842">
    <property type="entry name" value="MPP_ASMase"/>
    <property type="match status" value="1"/>
</dbReference>
<accession>A0A8C5ELM1</accession>
<keyword evidence="8" id="KW-0862">Zinc</keyword>
<proteinExistence type="inferred from homology"/>
<dbReference type="Proteomes" id="UP000694680">
    <property type="component" value="Chromosome 16"/>
</dbReference>
<evidence type="ECO:0000256" key="7">
    <source>
        <dbReference type="ARBA" id="ARBA00022801"/>
    </source>
</evidence>
<comment type="subcellular location">
    <subcellularLocation>
        <location evidence="2">Secreted</location>
    </subcellularLocation>
</comment>
<reference evidence="13" key="1">
    <citation type="submission" date="2020-06" db="EMBL/GenBank/DDBJ databases">
        <authorList>
            <consortium name="Wellcome Sanger Institute Data Sharing"/>
        </authorList>
    </citation>
    <scope>NUCLEOTIDE SEQUENCE [LARGE SCALE GENOMIC DNA]</scope>
</reference>
<dbReference type="InterPro" id="IPR041805">
    <property type="entry name" value="ASMase/PPN1_MPP"/>
</dbReference>
<keyword evidence="10" id="KW-0812">Transmembrane</keyword>
<evidence type="ECO:0000256" key="1">
    <source>
        <dbReference type="ARBA" id="ARBA00001947"/>
    </source>
</evidence>
<keyword evidence="7" id="KW-0378">Hydrolase</keyword>
<dbReference type="GO" id="GO:0008081">
    <property type="term" value="F:phosphoric diester hydrolase activity"/>
    <property type="evidence" value="ECO:0007669"/>
    <property type="project" value="TreeGrafter"/>
</dbReference>
<feature type="domain" description="Sphingomyelin phosphodiesterase C-terminal" evidence="12">
    <location>
        <begin position="343"/>
        <end position="480"/>
    </location>
</feature>
<evidence type="ECO:0000256" key="4">
    <source>
        <dbReference type="ARBA" id="ARBA00022525"/>
    </source>
</evidence>
<organism evidence="13 14">
    <name type="scientific">Gouania willdenowi</name>
    <name type="common">Blunt-snouted clingfish</name>
    <name type="synonym">Lepadogaster willdenowi</name>
    <dbReference type="NCBI Taxonomy" id="441366"/>
    <lineage>
        <taxon>Eukaryota</taxon>
        <taxon>Metazoa</taxon>
        <taxon>Chordata</taxon>
        <taxon>Craniata</taxon>
        <taxon>Vertebrata</taxon>
        <taxon>Euteleostomi</taxon>
        <taxon>Actinopterygii</taxon>
        <taxon>Neopterygii</taxon>
        <taxon>Teleostei</taxon>
        <taxon>Neoteleostei</taxon>
        <taxon>Acanthomorphata</taxon>
        <taxon>Ovalentaria</taxon>
        <taxon>Blenniimorphae</taxon>
        <taxon>Blenniiformes</taxon>
        <taxon>Gobiesocoidei</taxon>
        <taxon>Gobiesocidae</taxon>
        <taxon>Gobiesocinae</taxon>
        <taxon>Gouania</taxon>
    </lineage>
</organism>
<reference evidence="13" key="3">
    <citation type="submission" date="2025-09" db="UniProtKB">
        <authorList>
            <consortium name="Ensembl"/>
        </authorList>
    </citation>
    <scope>IDENTIFICATION</scope>
</reference>
<dbReference type="Ensembl" id="ENSGWIT00000020965.1">
    <property type="protein sequence ID" value="ENSGWIP00000019044.1"/>
    <property type="gene ID" value="ENSGWIG00000010458.1"/>
</dbReference>
<keyword evidence="4" id="KW-0964">Secreted</keyword>
<evidence type="ECO:0008006" key="15">
    <source>
        <dbReference type="Google" id="ProtNLM"/>
    </source>
</evidence>
<dbReference type="Gene3D" id="3.60.21.10">
    <property type="match status" value="1"/>
</dbReference>
<dbReference type="InterPro" id="IPR029052">
    <property type="entry name" value="Metallo-depent_PP-like"/>
</dbReference>
<dbReference type="PANTHER" id="PTHR10340">
    <property type="entry name" value="SPHINGOMYELIN PHOSPHODIESTERASE"/>
    <property type="match status" value="1"/>
</dbReference>
<evidence type="ECO:0000256" key="6">
    <source>
        <dbReference type="ARBA" id="ARBA00022729"/>
    </source>
</evidence>
<dbReference type="InterPro" id="IPR004843">
    <property type="entry name" value="Calcineurin-like_PHP"/>
</dbReference>
<dbReference type="PANTHER" id="PTHR10340:SF25">
    <property type="entry name" value="ACID SPHINGOMYELINASE-LIKE PHOSPHODIESTERASE 3B"/>
    <property type="match status" value="1"/>
</dbReference>
<evidence type="ECO:0000256" key="5">
    <source>
        <dbReference type="ARBA" id="ARBA00022723"/>
    </source>
</evidence>
<evidence type="ECO:0000313" key="13">
    <source>
        <dbReference type="Ensembl" id="ENSGWIP00000019044.1"/>
    </source>
</evidence>
<dbReference type="InterPro" id="IPR045473">
    <property type="entry name" value="ASM_C"/>
</dbReference>
<sequence>MFSFRNHKVSAFTLQVINSVLSHALFMIFHQPLTLRLVFTLIFFFHIELMMSAMRICLSCLLFTQTLGLSGHFWHITDLHWDPTYKLNDDPQMVCASSGNRSANNAGEYGDYVCDSPWNLINSSVFAMKNILPEPDFIVWTGDDTPHVPNEDLGEVAVLDIIRNLTDIIRLVFPNTKVYSAMGNHDIHPKNQFPSDPNQIYHQISEMWQDWLEPESMETFRKGAFYTEKLLNQTGVRMLVLNTNLYYNQNQLTQDVDDPAGQFTWMDQVLTEAEKNKEKVYIIGHIPPGFFEKKRSKSWFRPEFNKKYLELIGKHHSVINGQFFGHHHTDSFRMFYNAEGSTIGTMFLSPGVTPWKTTLPGVLDGGNNPGIRLFEYDTEMLLIKDLVTYYLNLTHANVAGGRWEKEYRLTESFRVPDASPASMHRVLERIANDRCYLQKYYEFNSVNYDLSECGSECRVDHVCAAREVDFDRYEHCLVKEGSSCVHGGLLLTLVALAVSSLVGNINQ</sequence>
<feature type="transmembrane region" description="Helical" evidence="10">
    <location>
        <begin position="20"/>
        <end position="44"/>
    </location>
</feature>
<name>A0A8C5ELM1_GOUWI</name>
<feature type="domain" description="Calcineurin-like phosphoesterase" evidence="11">
    <location>
        <begin position="72"/>
        <end position="329"/>
    </location>
</feature>
<dbReference type="AlphaFoldDB" id="A0A8C5ELM1"/>
<dbReference type="Pfam" id="PF00149">
    <property type="entry name" value="Metallophos"/>
    <property type="match status" value="1"/>
</dbReference>
<dbReference type="SUPFAM" id="SSF56300">
    <property type="entry name" value="Metallo-dependent phosphatases"/>
    <property type="match status" value="1"/>
</dbReference>
<keyword evidence="5" id="KW-0479">Metal-binding</keyword>
<evidence type="ECO:0000256" key="8">
    <source>
        <dbReference type="ARBA" id="ARBA00022833"/>
    </source>
</evidence>
<dbReference type="FunFam" id="3.60.21.10:FF:000143">
    <property type="entry name" value="Acid sphingomyelinase-like phosphodiesterase"/>
    <property type="match status" value="1"/>
</dbReference>
<gene>
    <name evidence="13" type="primary">smpdl3b</name>
</gene>
<comment type="similarity">
    <text evidence="3">Belongs to the acid sphingomyelinase family.</text>
</comment>
<evidence type="ECO:0000259" key="12">
    <source>
        <dbReference type="Pfam" id="PF19272"/>
    </source>
</evidence>
<keyword evidence="14" id="KW-1185">Reference proteome</keyword>
<dbReference type="GO" id="GO:0046872">
    <property type="term" value="F:metal ion binding"/>
    <property type="evidence" value="ECO:0007669"/>
    <property type="project" value="UniProtKB-KW"/>
</dbReference>
<keyword evidence="10" id="KW-1133">Transmembrane helix</keyword>
<keyword evidence="6" id="KW-0732">Signal</keyword>
<evidence type="ECO:0000313" key="14">
    <source>
        <dbReference type="Proteomes" id="UP000694680"/>
    </source>
</evidence>
<comment type="cofactor">
    <cofactor evidence="1">
        <name>Zn(2+)</name>
        <dbReference type="ChEBI" id="CHEBI:29105"/>
    </cofactor>
</comment>
<evidence type="ECO:0000256" key="9">
    <source>
        <dbReference type="ARBA" id="ARBA00023180"/>
    </source>
</evidence>
<evidence type="ECO:0000256" key="3">
    <source>
        <dbReference type="ARBA" id="ARBA00008234"/>
    </source>
</evidence>
<dbReference type="Pfam" id="PF19272">
    <property type="entry name" value="ASMase_C"/>
    <property type="match status" value="1"/>
</dbReference>
<evidence type="ECO:0000256" key="2">
    <source>
        <dbReference type="ARBA" id="ARBA00004613"/>
    </source>
</evidence>
<evidence type="ECO:0000259" key="11">
    <source>
        <dbReference type="Pfam" id="PF00149"/>
    </source>
</evidence>
<protein>
    <recommendedName>
        <fullName evidence="15">Acid sphingomyelinase-like phosphodiesterase</fullName>
    </recommendedName>
</protein>
<dbReference type="GO" id="GO:0005615">
    <property type="term" value="C:extracellular space"/>
    <property type="evidence" value="ECO:0007669"/>
    <property type="project" value="TreeGrafter"/>
</dbReference>